<dbReference type="EMBL" id="CP071503">
    <property type="protein sequence ID" value="QSX33213.1"/>
    <property type="molecule type" value="Genomic_DNA"/>
</dbReference>
<dbReference type="Pfam" id="PF00672">
    <property type="entry name" value="HAMP"/>
    <property type="match status" value="1"/>
</dbReference>
<evidence type="ECO:0000259" key="6">
    <source>
        <dbReference type="PROSITE" id="PS50885"/>
    </source>
</evidence>
<dbReference type="Gene3D" id="1.10.287.950">
    <property type="entry name" value="Methyl-accepting chemotaxis protein"/>
    <property type="match status" value="1"/>
</dbReference>
<dbReference type="InterPro" id="IPR004089">
    <property type="entry name" value="MCPsignal_dom"/>
</dbReference>
<dbReference type="PANTHER" id="PTHR43531:SF11">
    <property type="entry name" value="METHYL-ACCEPTING CHEMOTAXIS PROTEIN 3"/>
    <property type="match status" value="1"/>
</dbReference>
<dbReference type="PROSITE" id="PS50885">
    <property type="entry name" value="HAMP"/>
    <property type="match status" value="2"/>
</dbReference>
<reference evidence="7 8" key="1">
    <citation type="submission" date="2021-03" db="EMBL/GenBank/DDBJ databases">
        <title>Novel species identification of genus Shewanella.</title>
        <authorList>
            <person name="Liu G."/>
            <person name="Zhang Q."/>
        </authorList>
    </citation>
    <scope>NUCLEOTIDE SEQUENCE [LARGE SCALE GENOMIC DNA]</scope>
    <source>
        <strain evidence="7 8">FJAT-51800</strain>
    </source>
</reference>
<protein>
    <submittedName>
        <fullName evidence="7">HAMP domain-containing protein</fullName>
    </submittedName>
</protein>
<evidence type="ECO:0000256" key="3">
    <source>
        <dbReference type="PROSITE-ProRule" id="PRU00284"/>
    </source>
</evidence>
<dbReference type="PROSITE" id="PS50111">
    <property type="entry name" value="CHEMOTAXIS_TRANSDUC_2"/>
    <property type="match status" value="1"/>
</dbReference>
<accession>A0ABX7QP31</accession>
<gene>
    <name evidence="7" type="ORF">JYB87_16035</name>
</gene>
<evidence type="ECO:0000259" key="5">
    <source>
        <dbReference type="PROSITE" id="PS50111"/>
    </source>
</evidence>
<sequence length="719" mass="76692">MKIASIQGKIAAVAGICLLISAVTLIGYALFSANENETLVSNRVGTLVEKQASDALLTLAQERAGSIATEFSHALDITKTLANSFDLVHSETRPVNISRAEVNNILYNVLTRYTNLNGTYSCWEPNALDGRDADFVGANDGNNKETGRFTPYWTRNAAGHIAVQPLVEYDTDTKHPNGVLKGGWYIGPKNTLKPSVLDPIPYIVQGKQVWLATISAPIVENGKFYGVVGADYDLTFVQQLATNLQKELYNATAEVTIVSYQGLVVASSSQPDKIGQPLAQVVGDARAQKAIERIQKGETLLENDQEAKKMRVLAPITLGDTGKPWAVMINVPQEQVLAEAMALSNELAENSRSDVFWQFAVGIGVTVVALVALWLSAGSIARPISEAASVARTIRLGDFSKRMQYQSGDEVGQLADALNEMSASLNDRAGLAKRISEGDLTVNVELASSNDQLGQALREMVAHLSQLVRQIQDTSQSIADNSTQVSNLSEVLSDGAMQSASSITQMGAAMVEISSQTSANADNADKANRFSNESTTAAEKGASHMEEMVAAMKAIHDSGERIHQIINAIDEITAQTNLLALNAAIEAARAGDAGRGFAVVADEVRQLAQRSADAASDAAKLIDESSANTQSGIAISQRTAEALTQIRASTAEVSALVANIAVASEEQVQGINETTTGLNQVDGVTQRNSENAMACKESASELLRQSTQLKNLVARFKVN</sequence>
<keyword evidence="8" id="KW-1185">Reference proteome</keyword>
<feature type="transmembrane region" description="Helical" evidence="4">
    <location>
        <begin position="12"/>
        <end position="31"/>
    </location>
</feature>
<dbReference type="SMART" id="SM00304">
    <property type="entry name" value="HAMP"/>
    <property type="match status" value="1"/>
</dbReference>
<dbReference type="InterPro" id="IPR051310">
    <property type="entry name" value="MCP_chemotaxis"/>
</dbReference>
<dbReference type="SUPFAM" id="SSF58104">
    <property type="entry name" value="Methyl-accepting chemotaxis protein (MCP) signaling domain"/>
    <property type="match status" value="1"/>
</dbReference>
<dbReference type="Proteomes" id="UP000662770">
    <property type="component" value="Chromosome"/>
</dbReference>
<comment type="similarity">
    <text evidence="2">Belongs to the methyl-accepting chemotaxis (MCP) protein family.</text>
</comment>
<organism evidence="7 8">
    <name type="scientific">Shewanella avicenniae</name>
    <dbReference type="NCBI Taxonomy" id="2814294"/>
    <lineage>
        <taxon>Bacteria</taxon>
        <taxon>Pseudomonadati</taxon>
        <taxon>Pseudomonadota</taxon>
        <taxon>Gammaproteobacteria</taxon>
        <taxon>Alteromonadales</taxon>
        <taxon>Shewanellaceae</taxon>
        <taxon>Shewanella</taxon>
    </lineage>
</organism>
<evidence type="ECO:0000313" key="8">
    <source>
        <dbReference type="Proteomes" id="UP000662770"/>
    </source>
</evidence>
<dbReference type="Pfam" id="PF22673">
    <property type="entry name" value="MCP-like_PDC_1"/>
    <property type="match status" value="1"/>
</dbReference>
<evidence type="ECO:0000256" key="1">
    <source>
        <dbReference type="ARBA" id="ARBA00022500"/>
    </source>
</evidence>
<keyword evidence="4" id="KW-0812">Transmembrane</keyword>
<feature type="transmembrane region" description="Helical" evidence="4">
    <location>
        <begin position="355"/>
        <end position="375"/>
    </location>
</feature>
<evidence type="ECO:0000256" key="4">
    <source>
        <dbReference type="SAM" id="Phobius"/>
    </source>
</evidence>
<dbReference type="RefSeq" id="WP_207354448.1">
    <property type="nucleotide sequence ID" value="NZ_CP071503.1"/>
</dbReference>
<keyword evidence="3" id="KW-0807">Transducer</keyword>
<dbReference type="InterPro" id="IPR003660">
    <property type="entry name" value="HAMP_dom"/>
</dbReference>
<keyword evidence="4" id="KW-1133">Transmembrane helix</keyword>
<dbReference type="SMART" id="SM00283">
    <property type="entry name" value="MA"/>
    <property type="match status" value="1"/>
</dbReference>
<feature type="domain" description="HAMP" evidence="6">
    <location>
        <begin position="378"/>
        <end position="430"/>
    </location>
</feature>
<feature type="domain" description="Methyl-accepting transducer" evidence="5">
    <location>
        <begin position="474"/>
        <end position="703"/>
    </location>
</feature>
<dbReference type="CDD" id="cd06225">
    <property type="entry name" value="HAMP"/>
    <property type="match status" value="2"/>
</dbReference>
<keyword evidence="4" id="KW-0472">Membrane</keyword>
<dbReference type="CDD" id="cd12913">
    <property type="entry name" value="PDC1_MCP_like"/>
    <property type="match status" value="1"/>
</dbReference>
<dbReference type="PANTHER" id="PTHR43531">
    <property type="entry name" value="PROTEIN ICFG"/>
    <property type="match status" value="1"/>
</dbReference>
<dbReference type="Pfam" id="PF00015">
    <property type="entry name" value="MCPsignal"/>
    <property type="match status" value="1"/>
</dbReference>
<dbReference type="Gene3D" id="6.10.340.10">
    <property type="match status" value="1"/>
</dbReference>
<keyword evidence="1" id="KW-0145">Chemotaxis</keyword>
<name>A0ABX7QP31_9GAMM</name>
<proteinExistence type="inferred from homology"/>
<feature type="domain" description="HAMP" evidence="6">
    <location>
        <begin position="432"/>
        <end position="469"/>
    </location>
</feature>
<dbReference type="Gene3D" id="3.30.450.20">
    <property type="entry name" value="PAS domain"/>
    <property type="match status" value="2"/>
</dbReference>
<evidence type="ECO:0000256" key="2">
    <source>
        <dbReference type="ARBA" id="ARBA00029447"/>
    </source>
</evidence>
<evidence type="ECO:0000313" key="7">
    <source>
        <dbReference type="EMBL" id="QSX33213.1"/>
    </source>
</evidence>